<protein>
    <submittedName>
        <fullName evidence="2">Uncharacterized protein</fullName>
    </submittedName>
</protein>
<organism evidence="2 3">
    <name type="scientific">Streblomastix strix</name>
    <dbReference type="NCBI Taxonomy" id="222440"/>
    <lineage>
        <taxon>Eukaryota</taxon>
        <taxon>Metamonada</taxon>
        <taxon>Preaxostyla</taxon>
        <taxon>Oxymonadida</taxon>
        <taxon>Streblomastigidae</taxon>
        <taxon>Streblomastix</taxon>
    </lineage>
</organism>
<feature type="coiled-coil region" evidence="1">
    <location>
        <begin position="27"/>
        <end position="95"/>
    </location>
</feature>
<evidence type="ECO:0000256" key="1">
    <source>
        <dbReference type="SAM" id="Coils"/>
    </source>
</evidence>
<gene>
    <name evidence="2" type="ORF">EZS28_015389</name>
</gene>
<proteinExistence type="predicted"/>
<dbReference type="Proteomes" id="UP000324800">
    <property type="component" value="Unassembled WGS sequence"/>
</dbReference>
<accession>A0A5J4W3K2</accession>
<comment type="caution">
    <text evidence="2">The sequence shown here is derived from an EMBL/GenBank/DDBJ whole genome shotgun (WGS) entry which is preliminary data.</text>
</comment>
<name>A0A5J4W3K2_9EUKA</name>
<dbReference type="AlphaFoldDB" id="A0A5J4W3K2"/>
<evidence type="ECO:0000313" key="2">
    <source>
        <dbReference type="EMBL" id="KAA6389083.1"/>
    </source>
</evidence>
<keyword evidence="1" id="KW-0175">Coiled coil</keyword>
<sequence length="185" mass="22666">MTERIFIRDPLSSRVTDEQKERQKIINEQARQQEVELMQILMQLLRECVIQDEEAKIDRRKIQKISKQINQIKENIQSEENKMKQEDRISKIEELKHMNNNNVYLKQLNYKERTKIKDRLQLPPQERISKENIELEYEQEQLTLRLQKENRQLAKLQRRAEEIEKTIRRDETQWKMVIGLLDKKK</sequence>
<dbReference type="EMBL" id="SNRW01003719">
    <property type="protein sequence ID" value="KAA6389083.1"/>
    <property type="molecule type" value="Genomic_DNA"/>
</dbReference>
<feature type="coiled-coil region" evidence="1">
    <location>
        <begin position="130"/>
        <end position="173"/>
    </location>
</feature>
<evidence type="ECO:0000313" key="3">
    <source>
        <dbReference type="Proteomes" id="UP000324800"/>
    </source>
</evidence>
<reference evidence="2 3" key="1">
    <citation type="submission" date="2019-03" db="EMBL/GenBank/DDBJ databases">
        <title>Single cell metagenomics reveals metabolic interactions within the superorganism composed of flagellate Streblomastix strix and complex community of Bacteroidetes bacteria on its surface.</title>
        <authorList>
            <person name="Treitli S.C."/>
            <person name="Kolisko M."/>
            <person name="Husnik F."/>
            <person name="Keeling P."/>
            <person name="Hampl V."/>
        </authorList>
    </citation>
    <scope>NUCLEOTIDE SEQUENCE [LARGE SCALE GENOMIC DNA]</scope>
    <source>
        <strain evidence="2">ST1C</strain>
    </source>
</reference>